<comment type="caution">
    <text evidence="1">The sequence shown here is derived from an EMBL/GenBank/DDBJ whole genome shotgun (WGS) entry which is preliminary data.</text>
</comment>
<organism evidence="1 2">
    <name type="scientific">Allohahella marinimesophila</name>
    <dbReference type="NCBI Taxonomy" id="1054972"/>
    <lineage>
        <taxon>Bacteria</taxon>
        <taxon>Pseudomonadati</taxon>
        <taxon>Pseudomonadota</taxon>
        <taxon>Gammaproteobacteria</taxon>
        <taxon>Oceanospirillales</taxon>
        <taxon>Hahellaceae</taxon>
        <taxon>Allohahella</taxon>
    </lineage>
</organism>
<evidence type="ECO:0000313" key="1">
    <source>
        <dbReference type="EMBL" id="GAA3948083.1"/>
    </source>
</evidence>
<sequence length="58" mass="6941">MSIHSVQSRDRSELVRAAMDRWCELQMKTMDSPDVRMVNKDRTVILDDNDYHFQQLID</sequence>
<reference evidence="2" key="1">
    <citation type="journal article" date="2019" name="Int. J. Syst. Evol. Microbiol.">
        <title>The Global Catalogue of Microorganisms (GCM) 10K type strain sequencing project: providing services to taxonomists for standard genome sequencing and annotation.</title>
        <authorList>
            <consortium name="The Broad Institute Genomics Platform"/>
            <consortium name="The Broad Institute Genome Sequencing Center for Infectious Disease"/>
            <person name="Wu L."/>
            <person name="Ma J."/>
        </authorList>
    </citation>
    <scope>NUCLEOTIDE SEQUENCE [LARGE SCALE GENOMIC DNA]</scope>
    <source>
        <strain evidence="2">JCM 17555</strain>
    </source>
</reference>
<keyword evidence="2" id="KW-1185">Reference proteome</keyword>
<name>A0ABP7NIS1_9GAMM</name>
<protein>
    <submittedName>
        <fullName evidence="1">Uncharacterized protein</fullName>
    </submittedName>
</protein>
<accession>A0ABP7NIS1</accession>
<dbReference type="EMBL" id="BAABBO010000001">
    <property type="protein sequence ID" value="GAA3948083.1"/>
    <property type="molecule type" value="Genomic_DNA"/>
</dbReference>
<evidence type="ECO:0000313" key="2">
    <source>
        <dbReference type="Proteomes" id="UP001501337"/>
    </source>
</evidence>
<dbReference type="Proteomes" id="UP001501337">
    <property type="component" value="Unassembled WGS sequence"/>
</dbReference>
<proteinExistence type="predicted"/>
<gene>
    <name evidence="1" type="ORF">GCM10022278_04060</name>
</gene>